<keyword evidence="4" id="KW-1185">Reference proteome</keyword>
<proteinExistence type="predicted"/>
<dbReference type="Proteomes" id="UP000266183">
    <property type="component" value="Chromosome"/>
</dbReference>
<evidence type="ECO:0000313" key="4">
    <source>
        <dbReference type="Proteomes" id="UP000266183"/>
    </source>
</evidence>
<evidence type="ECO:0000256" key="1">
    <source>
        <dbReference type="SAM" id="MobiDB-lite"/>
    </source>
</evidence>
<keyword evidence="2" id="KW-0812">Transmembrane</keyword>
<protein>
    <submittedName>
        <fullName evidence="3">Uncharacterized protein</fullName>
    </submittedName>
</protein>
<accession>A0A385SU75</accession>
<organism evidence="3 4">
    <name type="scientific">Chryseolinea soli</name>
    <dbReference type="NCBI Taxonomy" id="2321403"/>
    <lineage>
        <taxon>Bacteria</taxon>
        <taxon>Pseudomonadati</taxon>
        <taxon>Bacteroidota</taxon>
        <taxon>Cytophagia</taxon>
        <taxon>Cytophagales</taxon>
        <taxon>Fulvivirgaceae</taxon>
        <taxon>Chryseolinea</taxon>
    </lineage>
</organism>
<keyword evidence="2" id="KW-1133">Transmembrane helix</keyword>
<evidence type="ECO:0000256" key="2">
    <source>
        <dbReference type="SAM" id="Phobius"/>
    </source>
</evidence>
<dbReference type="AlphaFoldDB" id="A0A385SU75"/>
<gene>
    <name evidence="3" type="ORF">D4L85_25270</name>
</gene>
<dbReference type="KEGG" id="chk:D4L85_25270"/>
<feature type="region of interest" description="Disordered" evidence="1">
    <location>
        <begin position="47"/>
        <end position="69"/>
    </location>
</feature>
<evidence type="ECO:0000313" key="3">
    <source>
        <dbReference type="EMBL" id="AYB33687.1"/>
    </source>
</evidence>
<reference evidence="4" key="1">
    <citation type="submission" date="2018-09" db="EMBL/GenBank/DDBJ databases">
        <title>Chryseolinea sp. KIS68-18 isolated from soil.</title>
        <authorList>
            <person name="Weon H.-Y."/>
            <person name="Kwon S.-W."/>
            <person name="Lee S.A."/>
        </authorList>
    </citation>
    <scope>NUCLEOTIDE SEQUENCE [LARGE SCALE GENOMIC DNA]</scope>
    <source>
        <strain evidence="4">KIS68-18</strain>
    </source>
</reference>
<sequence>MEIQSELITNIFTVAVGLILLAIIGLLVALLVHTVRMEKALDESIARKKAGQGQPSIHKGAPPLFIKHS</sequence>
<dbReference type="EMBL" id="CP032382">
    <property type="protein sequence ID" value="AYB33687.1"/>
    <property type="molecule type" value="Genomic_DNA"/>
</dbReference>
<feature type="transmembrane region" description="Helical" evidence="2">
    <location>
        <begin position="12"/>
        <end position="32"/>
    </location>
</feature>
<keyword evidence="2" id="KW-0472">Membrane</keyword>
<name>A0A385SU75_9BACT</name>